<evidence type="ECO:0000313" key="1">
    <source>
        <dbReference type="EMBL" id="BBY57795.1"/>
    </source>
</evidence>
<dbReference type="AlphaFoldDB" id="A0A7I7SP35"/>
<organism evidence="1 2">
    <name type="scientific">Mycolicibacterium sarraceniae</name>
    <dbReference type="NCBI Taxonomy" id="1534348"/>
    <lineage>
        <taxon>Bacteria</taxon>
        <taxon>Bacillati</taxon>
        <taxon>Actinomycetota</taxon>
        <taxon>Actinomycetes</taxon>
        <taxon>Mycobacteriales</taxon>
        <taxon>Mycobacteriaceae</taxon>
        <taxon>Mycolicibacterium</taxon>
    </lineage>
</organism>
<name>A0A7I7SP35_9MYCO</name>
<dbReference type="EMBL" id="AP022595">
    <property type="protein sequence ID" value="BBY57795.1"/>
    <property type="molecule type" value="Genomic_DNA"/>
</dbReference>
<reference evidence="1 2" key="1">
    <citation type="journal article" date="2019" name="Emerg. Microbes Infect.">
        <title>Comprehensive subspecies identification of 175 nontuberculous mycobacteria species based on 7547 genomic profiles.</title>
        <authorList>
            <person name="Matsumoto Y."/>
            <person name="Kinjo T."/>
            <person name="Motooka D."/>
            <person name="Nabeya D."/>
            <person name="Jung N."/>
            <person name="Uechi K."/>
            <person name="Horii T."/>
            <person name="Iida T."/>
            <person name="Fujita J."/>
            <person name="Nakamura S."/>
        </authorList>
    </citation>
    <scope>NUCLEOTIDE SEQUENCE [LARGE SCALE GENOMIC DNA]</scope>
    <source>
        <strain evidence="1 2">JCM 30395</strain>
    </source>
</reference>
<gene>
    <name evidence="1" type="ORF">MSAR_09310</name>
</gene>
<keyword evidence="2" id="KW-1185">Reference proteome</keyword>
<proteinExistence type="predicted"/>
<evidence type="ECO:0000313" key="2">
    <source>
        <dbReference type="Proteomes" id="UP000466445"/>
    </source>
</evidence>
<protein>
    <submittedName>
        <fullName evidence="1">Uncharacterized protein</fullName>
    </submittedName>
</protein>
<dbReference type="Proteomes" id="UP000466445">
    <property type="component" value="Chromosome"/>
</dbReference>
<sequence length="58" mass="6687">MCVVPGVIRRKLRLADVLAYREDLHARRNRFISESSAEFADADADEVAELLTEVKRKR</sequence>
<accession>A0A7I7SP35</accession>
<dbReference type="KEGG" id="msar:MSAR_09310"/>